<evidence type="ECO:0000259" key="5">
    <source>
        <dbReference type="Pfam" id="PF00496"/>
    </source>
</evidence>
<dbReference type="SUPFAM" id="SSF53850">
    <property type="entry name" value="Periplasmic binding protein-like II"/>
    <property type="match status" value="2"/>
</dbReference>
<evidence type="ECO:0000256" key="3">
    <source>
        <dbReference type="ARBA" id="ARBA00022729"/>
    </source>
</evidence>
<dbReference type="AlphaFoldDB" id="A0A512NBC7"/>
<feature type="domain" description="Solute-binding protein family 5" evidence="5">
    <location>
        <begin position="250"/>
        <end position="542"/>
    </location>
</feature>
<dbReference type="EMBL" id="BKAJ01000059">
    <property type="protein sequence ID" value="GEP56245.1"/>
    <property type="molecule type" value="Genomic_DNA"/>
</dbReference>
<feature type="domain" description="Solute-binding protein family 5" evidence="5">
    <location>
        <begin position="17"/>
        <end position="113"/>
    </location>
</feature>
<dbReference type="PANTHER" id="PTHR30290">
    <property type="entry name" value="PERIPLASMIC BINDING COMPONENT OF ABC TRANSPORTER"/>
    <property type="match status" value="1"/>
</dbReference>
<sequence length="553" mass="62737">MKKLVLAAAGGLAALSLATAAFAQGPTEKVRKLNLYSWPQAALPQSYQAAQLIAQQWRQLGLDVEVKPLQRQQQTQLIWFSRDKWDVTMWRMVGRPERSDPDEFLYSLYHSSYAEKGYNFIGYLNPEYDKLAEKQRTQLDREERRKTAFEMQKIIDRDQPQAFLVHPKYALAFNKAVFKEDTVVNQSGIGIRNIWTFLAIQPLGAQKDLIINSNEVINATNPLYIGGAVDSWVTDLIWDRVMRIGPDGMPKPWAAESVTWFDDKTVDVKMRTGMKWHDGQPVTLDDVIFSFQAPAGDKAPMYKPFVTDIASIEKTGEQTLRFTLKQPNTTFLTATLAKINLIPKHIWEPVLKDLAGKPETAEQLKEVSKIGSGPFKLVRWAPNEEILLERFGDHFQAPKVQRWIMRIVPNAEATLGMLKRGEINFLGMFGGDAEVLIKFAKENPDIAIRSEVDIGFEYVAFNNRRPPFDDAKFRRALSAAIDRRLMVSAAWQDYAIPANSHVSPVLSYWHDPAVDNMKTGLAEAKKILQEAGYRVVGGKLYYPTGKQEKLATE</sequence>
<keyword evidence="3 4" id="KW-0732">Signal</keyword>
<reference evidence="6 7" key="1">
    <citation type="submission" date="2019-07" db="EMBL/GenBank/DDBJ databases">
        <title>Whole genome shotgun sequence of Reyranella soli NBRC 108950.</title>
        <authorList>
            <person name="Hosoyama A."/>
            <person name="Uohara A."/>
            <person name="Ohji S."/>
            <person name="Ichikawa N."/>
        </authorList>
    </citation>
    <scope>NUCLEOTIDE SEQUENCE [LARGE SCALE GENOMIC DNA]</scope>
    <source>
        <strain evidence="6 7">NBRC 108950</strain>
    </source>
</reference>
<dbReference type="Proteomes" id="UP000321058">
    <property type="component" value="Unassembled WGS sequence"/>
</dbReference>
<dbReference type="CDD" id="cd00995">
    <property type="entry name" value="PBP2_NikA_DppA_OppA_like"/>
    <property type="match status" value="1"/>
</dbReference>
<evidence type="ECO:0000256" key="2">
    <source>
        <dbReference type="ARBA" id="ARBA00005695"/>
    </source>
</evidence>
<protein>
    <recommendedName>
        <fullName evidence="5">Solute-binding protein family 5 domain-containing protein</fullName>
    </recommendedName>
</protein>
<feature type="signal peptide" evidence="4">
    <location>
        <begin position="1"/>
        <end position="23"/>
    </location>
</feature>
<evidence type="ECO:0000256" key="1">
    <source>
        <dbReference type="ARBA" id="ARBA00004418"/>
    </source>
</evidence>
<name>A0A512NBC7_9HYPH</name>
<gene>
    <name evidence="6" type="ORF">RSO01_34110</name>
</gene>
<evidence type="ECO:0000313" key="7">
    <source>
        <dbReference type="Proteomes" id="UP000321058"/>
    </source>
</evidence>
<keyword evidence="7" id="KW-1185">Reference proteome</keyword>
<evidence type="ECO:0000313" key="6">
    <source>
        <dbReference type="EMBL" id="GEP56245.1"/>
    </source>
</evidence>
<proteinExistence type="inferred from homology"/>
<dbReference type="GO" id="GO:1904680">
    <property type="term" value="F:peptide transmembrane transporter activity"/>
    <property type="evidence" value="ECO:0007669"/>
    <property type="project" value="TreeGrafter"/>
</dbReference>
<dbReference type="OrthoDB" id="9801912at2"/>
<comment type="subcellular location">
    <subcellularLocation>
        <location evidence="1">Periplasm</location>
    </subcellularLocation>
</comment>
<dbReference type="GO" id="GO:0015833">
    <property type="term" value="P:peptide transport"/>
    <property type="evidence" value="ECO:0007669"/>
    <property type="project" value="TreeGrafter"/>
</dbReference>
<feature type="chain" id="PRO_5022152873" description="Solute-binding protein family 5 domain-containing protein" evidence="4">
    <location>
        <begin position="24"/>
        <end position="553"/>
    </location>
</feature>
<organism evidence="6 7">
    <name type="scientific">Reyranella soli</name>
    <dbReference type="NCBI Taxonomy" id="1230389"/>
    <lineage>
        <taxon>Bacteria</taxon>
        <taxon>Pseudomonadati</taxon>
        <taxon>Pseudomonadota</taxon>
        <taxon>Alphaproteobacteria</taxon>
        <taxon>Hyphomicrobiales</taxon>
        <taxon>Reyranellaceae</taxon>
        <taxon>Reyranella</taxon>
    </lineage>
</organism>
<evidence type="ECO:0000256" key="4">
    <source>
        <dbReference type="SAM" id="SignalP"/>
    </source>
</evidence>
<dbReference type="InterPro" id="IPR000914">
    <property type="entry name" value="SBP_5_dom"/>
</dbReference>
<dbReference type="Gene3D" id="3.10.105.10">
    <property type="entry name" value="Dipeptide-binding Protein, Domain 3"/>
    <property type="match status" value="2"/>
</dbReference>
<comment type="similarity">
    <text evidence="2">Belongs to the bacterial solute-binding protein 5 family.</text>
</comment>
<dbReference type="Pfam" id="PF00496">
    <property type="entry name" value="SBP_bac_5"/>
    <property type="match status" value="2"/>
</dbReference>
<dbReference type="InterPro" id="IPR039424">
    <property type="entry name" value="SBP_5"/>
</dbReference>
<dbReference type="PANTHER" id="PTHR30290:SF38">
    <property type="entry name" value="D,D-DIPEPTIDE-BINDING PERIPLASMIC PROTEIN DDPA-RELATED"/>
    <property type="match status" value="1"/>
</dbReference>
<dbReference type="Gene3D" id="3.40.190.10">
    <property type="entry name" value="Periplasmic binding protein-like II"/>
    <property type="match status" value="2"/>
</dbReference>
<dbReference type="RefSeq" id="WP_147150316.1">
    <property type="nucleotide sequence ID" value="NZ_BKAJ01000059.1"/>
</dbReference>
<accession>A0A512NBC7</accession>
<comment type="caution">
    <text evidence="6">The sequence shown here is derived from an EMBL/GenBank/DDBJ whole genome shotgun (WGS) entry which is preliminary data.</text>
</comment>